<dbReference type="PANTHER" id="PTHR43685">
    <property type="entry name" value="GLYCOSYLTRANSFERASE"/>
    <property type="match status" value="1"/>
</dbReference>
<dbReference type="EMBL" id="CDOL01000258">
    <property type="protein sequence ID" value="CEN53979.1"/>
    <property type="molecule type" value="Genomic_DNA"/>
</dbReference>
<proteinExistence type="inferred from homology"/>
<dbReference type="GO" id="GO:0016757">
    <property type="term" value="F:glycosyltransferase activity"/>
    <property type="evidence" value="ECO:0007669"/>
    <property type="project" value="UniProtKB-KW"/>
</dbReference>
<dbReference type="Gene3D" id="3.90.550.10">
    <property type="entry name" value="Spore Coat Polysaccharide Biosynthesis Protein SpsA, Chain A"/>
    <property type="match status" value="1"/>
</dbReference>
<protein>
    <submittedName>
        <fullName evidence="5">Uncharacterized glycosyltransferase HI_1695</fullName>
        <ecNumber evidence="5">2.4.-.-</ecNumber>
    </submittedName>
</protein>
<dbReference type="InterPro" id="IPR001173">
    <property type="entry name" value="Glyco_trans_2-like"/>
</dbReference>
<dbReference type="PANTHER" id="PTHR43685:SF5">
    <property type="entry name" value="GLYCOSYLTRANSFERASE EPSE-RELATED"/>
    <property type="match status" value="1"/>
</dbReference>
<feature type="domain" description="Glycosyltransferase 2-like" evidence="4">
    <location>
        <begin position="12"/>
        <end position="164"/>
    </location>
</feature>
<keyword evidence="3 5" id="KW-0808">Transferase</keyword>
<dbReference type="Pfam" id="PF00535">
    <property type="entry name" value="Glycos_transf_2"/>
    <property type="match status" value="1"/>
</dbReference>
<evidence type="ECO:0000256" key="3">
    <source>
        <dbReference type="ARBA" id="ARBA00022679"/>
    </source>
</evidence>
<sequence>MLNFIWDNMKFSVLISLYAKEKPEFLKECLKSLKNQTLQADEILIVFDGKITSELEAFVGKYSQELPIKVIRLPENVGLGKALQIGVKKCSHPIIARMDTDDIATPERFEKQIAFFKTHPEVSVLGSNISEFNLKPNDLKRRRMLPEKHNDIYKFAKFRCPMNHPTVVFRKDAVLQAGNYSDELLLWEDYTLWITMLLKGYIFHNLQEDLLYFRVKDGKETIKRRSGWKYAKDELKLAKYMKKNGFLSWQEYLKFIVIRPLGRLLPTSILLHAYNKFYRKTK</sequence>
<dbReference type="InterPro" id="IPR050834">
    <property type="entry name" value="Glycosyltransf_2"/>
</dbReference>
<evidence type="ECO:0000256" key="2">
    <source>
        <dbReference type="ARBA" id="ARBA00022676"/>
    </source>
</evidence>
<gene>
    <name evidence="5" type="ORF">CCAND93_670017</name>
</gene>
<evidence type="ECO:0000313" key="5">
    <source>
        <dbReference type="EMBL" id="CEN53979.1"/>
    </source>
</evidence>
<comment type="similarity">
    <text evidence="1">Belongs to the glycosyltransferase 2 family.</text>
</comment>
<name>A0A0B7ITL8_9FLAO</name>
<dbReference type="Proteomes" id="UP000038200">
    <property type="component" value="Unassembled WGS sequence"/>
</dbReference>
<keyword evidence="2 5" id="KW-0328">Glycosyltransferase</keyword>
<evidence type="ECO:0000256" key="1">
    <source>
        <dbReference type="ARBA" id="ARBA00006739"/>
    </source>
</evidence>
<accession>A0A0B7ITL8</accession>
<dbReference type="AlphaFoldDB" id="A0A0B7ITL8"/>
<evidence type="ECO:0000313" key="6">
    <source>
        <dbReference type="Proteomes" id="UP000038200"/>
    </source>
</evidence>
<organism evidence="5 6">
    <name type="scientific">Capnocytophaga canis</name>
    <dbReference type="NCBI Taxonomy" id="1848903"/>
    <lineage>
        <taxon>Bacteria</taxon>
        <taxon>Pseudomonadati</taxon>
        <taxon>Bacteroidota</taxon>
        <taxon>Flavobacteriia</taxon>
        <taxon>Flavobacteriales</taxon>
        <taxon>Flavobacteriaceae</taxon>
        <taxon>Capnocytophaga</taxon>
    </lineage>
</organism>
<dbReference type="RefSeq" id="WP_231559954.1">
    <property type="nucleotide sequence ID" value="NZ_CDOL01000258.1"/>
</dbReference>
<dbReference type="InterPro" id="IPR029044">
    <property type="entry name" value="Nucleotide-diphossugar_trans"/>
</dbReference>
<dbReference type="SUPFAM" id="SSF53448">
    <property type="entry name" value="Nucleotide-diphospho-sugar transferases"/>
    <property type="match status" value="1"/>
</dbReference>
<evidence type="ECO:0000259" key="4">
    <source>
        <dbReference type="Pfam" id="PF00535"/>
    </source>
</evidence>
<reference evidence="5 6" key="1">
    <citation type="submission" date="2015-01" db="EMBL/GenBank/DDBJ databases">
        <authorList>
            <person name="Xiang T."/>
            <person name="Song Y."/>
            <person name="Huang L."/>
            <person name="Wang B."/>
            <person name="Wu P."/>
        </authorList>
    </citation>
    <scope>NUCLEOTIDE SEQUENCE [LARGE SCALE GENOMIC DNA]</scope>
    <source>
        <strain evidence="5 6">CcD93</strain>
    </source>
</reference>
<dbReference type="EC" id="2.4.-.-" evidence="5"/>